<dbReference type="PANTHER" id="PTHR13465">
    <property type="entry name" value="UPF0183 PROTEIN"/>
    <property type="match status" value="1"/>
</dbReference>
<comment type="caution">
    <text evidence="2">The sequence shown here is derived from an EMBL/GenBank/DDBJ whole genome shotgun (WGS) entry which is preliminary data.</text>
</comment>
<evidence type="ECO:0000313" key="2">
    <source>
        <dbReference type="EMBL" id="KAJ3488377.1"/>
    </source>
</evidence>
<protein>
    <submittedName>
        <fullName evidence="2">Uncharacterized protein</fullName>
    </submittedName>
</protein>
<reference evidence="2" key="1">
    <citation type="submission" date="2022-07" db="EMBL/GenBank/DDBJ databases">
        <title>Genome Sequence of Physisporinus lineatus.</title>
        <authorList>
            <person name="Buettner E."/>
        </authorList>
    </citation>
    <scope>NUCLEOTIDE SEQUENCE</scope>
    <source>
        <strain evidence="2">VT162</strain>
    </source>
</reference>
<dbReference type="Pfam" id="PF03676">
    <property type="entry name" value="PHAF1"/>
    <property type="match status" value="2"/>
</dbReference>
<accession>A0AAD5V807</accession>
<dbReference type="EMBL" id="JANAWD010000068">
    <property type="protein sequence ID" value="KAJ3488377.1"/>
    <property type="molecule type" value="Genomic_DNA"/>
</dbReference>
<organism evidence="2 3">
    <name type="scientific">Meripilus lineatus</name>
    <dbReference type="NCBI Taxonomy" id="2056292"/>
    <lineage>
        <taxon>Eukaryota</taxon>
        <taxon>Fungi</taxon>
        <taxon>Dikarya</taxon>
        <taxon>Basidiomycota</taxon>
        <taxon>Agaricomycotina</taxon>
        <taxon>Agaricomycetes</taxon>
        <taxon>Polyporales</taxon>
        <taxon>Meripilaceae</taxon>
        <taxon>Meripilus</taxon>
    </lineage>
</organism>
<sequence>MYSTLDVDIRPGTGLGLFELGGTTSYHVSKPELRTEFDHVRFQELHCDVKYDADSPITPIVLHIRPHLDLLFSGYHQRLHTISLRRLRDPHPPVTLRYKNTTLSSTEEVLRRVGVKRAFGPTYPGDDLRYPGVWFSFDEDGRNEGLRPSSPPPDDRMQEVKRVMISQKSENDEPTDALSEVKDGVVLHFYPTSSEPLHIRIGVTTAQDLTCDLGPPPRINYREDDRMTIHSRAGKLDDDLGTSYFYNYFQHGIDFLISGSTHVVKKIIIHTNIPGTALFQQYKRCPWAIEGKPEDDEDDSPPQKWFYDRYEDIGHFLSPGDSPPSMMLDRTDDEEQLTLPSAPTRLLGYNGIILEVTDSAQVATVMLF</sequence>
<name>A0AAD5V807_9APHY</name>
<dbReference type="GO" id="GO:0005802">
    <property type="term" value="C:trans-Golgi network"/>
    <property type="evidence" value="ECO:0007669"/>
    <property type="project" value="TreeGrafter"/>
</dbReference>
<evidence type="ECO:0000313" key="3">
    <source>
        <dbReference type="Proteomes" id="UP001212997"/>
    </source>
</evidence>
<gene>
    <name evidence="2" type="ORF">NLI96_g2887</name>
</gene>
<keyword evidence="3" id="KW-1185">Reference proteome</keyword>
<dbReference type="InterPro" id="IPR039156">
    <property type="entry name" value="PHAF1/BROMI"/>
</dbReference>
<evidence type="ECO:0000256" key="1">
    <source>
        <dbReference type="ARBA" id="ARBA00024339"/>
    </source>
</evidence>
<dbReference type="Proteomes" id="UP001212997">
    <property type="component" value="Unassembled WGS sequence"/>
</dbReference>
<dbReference type="GO" id="GO:0043001">
    <property type="term" value="P:Golgi to plasma membrane protein transport"/>
    <property type="evidence" value="ECO:0007669"/>
    <property type="project" value="TreeGrafter"/>
</dbReference>
<dbReference type="InterPro" id="IPR005373">
    <property type="entry name" value="PHAF1"/>
</dbReference>
<dbReference type="PANTHER" id="PTHR13465:SF2">
    <property type="entry name" value="PHAGOSOME ASSEMBLY FACTOR 1"/>
    <property type="match status" value="1"/>
</dbReference>
<proteinExistence type="inferred from homology"/>
<comment type="similarity">
    <text evidence="1">Belongs to the PHAF1 family.</text>
</comment>
<dbReference type="AlphaFoldDB" id="A0AAD5V807"/>